<evidence type="ECO:0000313" key="1">
    <source>
        <dbReference type="EMBL" id="KAK1859793.1"/>
    </source>
</evidence>
<organism evidence="1 2">
    <name type="scientific">Pyropia yezoensis</name>
    <name type="common">Susabi-nori</name>
    <name type="synonym">Porphyra yezoensis</name>
    <dbReference type="NCBI Taxonomy" id="2788"/>
    <lineage>
        <taxon>Eukaryota</taxon>
        <taxon>Rhodophyta</taxon>
        <taxon>Bangiophyceae</taxon>
        <taxon>Bangiales</taxon>
        <taxon>Bangiaceae</taxon>
        <taxon>Pyropia</taxon>
    </lineage>
</organism>
<name>A0ACC3BPE9_PYRYE</name>
<dbReference type="Proteomes" id="UP000798662">
    <property type="component" value="Chromosome 1"/>
</dbReference>
<sequence length="384" mass="38611">MPPRRPPPRRRPLWRLSPPARRVAVAAAVAAAALAATTAGGVWCWRWWRSRPAAAAGVASAPPQEGRQRPNCQHRLSRAALGEAAALAVGYLLRAQLPDGPFVYERDWRNGAVSDEDSAVRQAGAAWGLGLATHAATAAGGGGRALAAAAAAGLAASASTAAAAAADAGAPGGAGGTAGAAPPRGALPAAATTAAAAVTALDWWAAHSAAAADGSTRWVAFPGDGVGSLGAVALVALAHVELLRSGVVTQVATVGRLGGTLGQYLAFLVAARQPNGVGFHSSYDPDSGVPSGDASPYYDGEALLALVKAAKYLGVTHRRRNTAYAAEGLVHAYAYAASADGAAAGLAPRARPIGCAVDAVLGRLTAWQHQLHAVLLALRYWAQD</sequence>
<protein>
    <submittedName>
        <fullName evidence="1">Uncharacterized protein</fullName>
    </submittedName>
</protein>
<evidence type="ECO:0000313" key="2">
    <source>
        <dbReference type="Proteomes" id="UP000798662"/>
    </source>
</evidence>
<accession>A0ACC3BPE9</accession>
<proteinExistence type="predicted"/>
<comment type="caution">
    <text evidence="1">The sequence shown here is derived from an EMBL/GenBank/DDBJ whole genome shotgun (WGS) entry which is preliminary data.</text>
</comment>
<keyword evidence="2" id="KW-1185">Reference proteome</keyword>
<dbReference type="EMBL" id="CM020618">
    <property type="protein sequence ID" value="KAK1859793.1"/>
    <property type="molecule type" value="Genomic_DNA"/>
</dbReference>
<reference evidence="1" key="1">
    <citation type="submission" date="2019-11" db="EMBL/GenBank/DDBJ databases">
        <title>Nori genome reveals adaptations in red seaweeds to the harsh intertidal environment.</title>
        <authorList>
            <person name="Wang D."/>
            <person name="Mao Y."/>
        </authorList>
    </citation>
    <scope>NUCLEOTIDE SEQUENCE</scope>
    <source>
        <tissue evidence="1">Gametophyte</tissue>
    </source>
</reference>
<gene>
    <name evidence="1" type="ORF">I4F81_002387</name>
</gene>